<feature type="signal peptide" evidence="1">
    <location>
        <begin position="1"/>
        <end position="26"/>
    </location>
</feature>
<evidence type="ECO:0008006" key="4">
    <source>
        <dbReference type="Google" id="ProtNLM"/>
    </source>
</evidence>
<gene>
    <name evidence="2" type="ORF">J8273_6123</name>
</gene>
<feature type="chain" id="PRO_5035241170" description="Secreted protein" evidence="1">
    <location>
        <begin position="27"/>
        <end position="203"/>
    </location>
</feature>
<evidence type="ECO:0000313" key="2">
    <source>
        <dbReference type="EMBL" id="KAG9391370.1"/>
    </source>
</evidence>
<reference evidence="2" key="1">
    <citation type="submission" date="2021-05" db="EMBL/GenBank/DDBJ databases">
        <title>A free-living protist that lacks canonical eukaryotic 1 DNA replication and segregation systems.</title>
        <authorList>
            <person name="Salas-Leiva D.E."/>
            <person name="Tromer E.C."/>
            <person name="Curtis B.A."/>
            <person name="Jerlstrom-Hultqvist J."/>
            <person name="Kolisko M."/>
            <person name="Yi Z."/>
            <person name="Salas-Leiva J.S."/>
            <person name="Gallot-Lavallee L."/>
            <person name="Kops G.J.P.L."/>
            <person name="Archibald J.M."/>
            <person name="Simpson A.G.B."/>
            <person name="Roger A.J."/>
        </authorList>
    </citation>
    <scope>NUCLEOTIDE SEQUENCE</scope>
    <source>
        <strain evidence="2">BICM</strain>
    </source>
</reference>
<proteinExistence type="predicted"/>
<dbReference type="EMBL" id="JAHDYR010000053">
    <property type="protein sequence ID" value="KAG9391370.1"/>
    <property type="molecule type" value="Genomic_DNA"/>
</dbReference>
<dbReference type="Proteomes" id="UP000717585">
    <property type="component" value="Unassembled WGS sequence"/>
</dbReference>
<evidence type="ECO:0000256" key="1">
    <source>
        <dbReference type="SAM" id="SignalP"/>
    </source>
</evidence>
<keyword evidence="1" id="KW-0732">Signal</keyword>
<organism evidence="2 3">
    <name type="scientific">Carpediemonas membranifera</name>
    <dbReference type="NCBI Taxonomy" id="201153"/>
    <lineage>
        <taxon>Eukaryota</taxon>
        <taxon>Metamonada</taxon>
        <taxon>Carpediemonas-like organisms</taxon>
        <taxon>Carpediemonas</taxon>
    </lineage>
</organism>
<name>A0A8J6ASP1_9EUKA</name>
<protein>
    <recommendedName>
        <fullName evidence="4">Secreted protein</fullName>
    </recommendedName>
</protein>
<comment type="caution">
    <text evidence="2">The sequence shown here is derived from an EMBL/GenBank/DDBJ whole genome shotgun (WGS) entry which is preliminary data.</text>
</comment>
<keyword evidence="3" id="KW-1185">Reference proteome</keyword>
<accession>A0A8J6ASP1</accession>
<dbReference type="AlphaFoldDB" id="A0A8J6ASP1"/>
<sequence length="203" mass="22087">MCRISHSFILFHLSLLVILLITHLLADTDIITSLVIRECQWLCNSAGSVGILTVELSLASLNARKAIHAHRNTTRRTLQHVSSSVKNGVRDMIRTEPVGTKVAEHAGSILNTSTTVRCLGGLGWRCTMKALVVTIDCLTVIADGYLLLIGPVRCRVCHSLLQVATDTAIMEVPLALLALHGGRSEIFRRPARLSTLLACSTFP</sequence>
<evidence type="ECO:0000313" key="3">
    <source>
        <dbReference type="Proteomes" id="UP000717585"/>
    </source>
</evidence>